<dbReference type="Pfam" id="PF01252">
    <property type="entry name" value="Peptidase_A8"/>
    <property type="match status" value="1"/>
</dbReference>
<evidence type="ECO:0000256" key="11">
    <source>
        <dbReference type="RuleBase" id="RU004181"/>
    </source>
</evidence>
<evidence type="ECO:0000256" key="6">
    <source>
        <dbReference type="ARBA" id="ARBA00022801"/>
    </source>
</evidence>
<dbReference type="PROSITE" id="PS00855">
    <property type="entry name" value="SPASE_II"/>
    <property type="match status" value="1"/>
</dbReference>
<comment type="catalytic activity">
    <reaction evidence="9 10">
        <text>Release of signal peptides from bacterial membrane prolipoproteins. Hydrolyzes -Xaa-Yaa-Zaa-|-(S,diacylglyceryl)Cys-, in which Xaa is hydrophobic (preferably Leu), and Yaa (Ala or Ser) and Zaa (Gly or Ala) have small, neutral side chains.</text>
        <dbReference type="EC" id="3.4.23.36"/>
    </reaction>
</comment>
<comment type="caution">
    <text evidence="9">Lacks conserved residue(s) required for the propagation of feature annotation.</text>
</comment>
<dbReference type="NCBIfam" id="TIGR00077">
    <property type="entry name" value="lspA"/>
    <property type="match status" value="1"/>
</dbReference>
<dbReference type="PANTHER" id="PTHR33695">
    <property type="entry name" value="LIPOPROTEIN SIGNAL PEPTIDASE"/>
    <property type="match status" value="1"/>
</dbReference>
<evidence type="ECO:0000256" key="8">
    <source>
        <dbReference type="ARBA" id="ARBA00023136"/>
    </source>
</evidence>
<keyword evidence="13" id="KW-1185">Reference proteome</keyword>
<dbReference type="HAMAP" id="MF_00161">
    <property type="entry name" value="LspA"/>
    <property type="match status" value="1"/>
</dbReference>
<dbReference type="GO" id="GO:0004190">
    <property type="term" value="F:aspartic-type endopeptidase activity"/>
    <property type="evidence" value="ECO:0007669"/>
    <property type="project" value="UniProtKB-EC"/>
</dbReference>
<comment type="subcellular location">
    <subcellularLocation>
        <location evidence="9">Cell membrane</location>
        <topology evidence="9">Multi-pass membrane protein</topology>
    </subcellularLocation>
</comment>
<reference evidence="12 13" key="1">
    <citation type="submission" date="2024-01" db="EMBL/GenBank/DDBJ databases">
        <title>Hyphobacterium bacterium isolated from marine sediment.</title>
        <authorList>
            <person name="Zhao S."/>
        </authorList>
    </citation>
    <scope>NUCLEOTIDE SEQUENCE [LARGE SCALE GENOMIC DNA]</scope>
    <source>
        <strain evidence="12 13">Y60-23</strain>
    </source>
</reference>
<name>A0ABU7LY64_9PROT</name>
<evidence type="ECO:0000256" key="4">
    <source>
        <dbReference type="ARBA" id="ARBA00022692"/>
    </source>
</evidence>
<keyword evidence="7 9" id="KW-1133">Transmembrane helix</keyword>
<dbReference type="PRINTS" id="PR00781">
    <property type="entry name" value="LIPOSIGPTASE"/>
</dbReference>
<feature type="transmembrane region" description="Helical" evidence="9">
    <location>
        <begin position="12"/>
        <end position="32"/>
    </location>
</feature>
<evidence type="ECO:0000313" key="12">
    <source>
        <dbReference type="EMBL" id="MEE2565950.1"/>
    </source>
</evidence>
<evidence type="ECO:0000256" key="7">
    <source>
        <dbReference type="ARBA" id="ARBA00022989"/>
    </source>
</evidence>
<evidence type="ECO:0000256" key="1">
    <source>
        <dbReference type="ARBA" id="ARBA00006139"/>
    </source>
</evidence>
<protein>
    <recommendedName>
        <fullName evidence="9">Lipoprotein signal peptidase</fullName>
        <ecNumber evidence="9">3.4.23.36</ecNumber>
    </recommendedName>
    <alternativeName>
        <fullName evidence="9">Prolipoprotein signal peptidase</fullName>
    </alternativeName>
    <alternativeName>
        <fullName evidence="9">Signal peptidase II</fullName>
        <shortName evidence="9">SPase II</shortName>
    </alternativeName>
</protein>
<comment type="similarity">
    <text evidence="1 9 11">Belongs to the peptidase A8 family.</text>
</comment>
<dbReference type="RefSeq" id="WP_330195479.1">
    <property type="nucleotide sequence ID" value="NZ_JAZDRO010000001.1"/>
</dbReference>
<evidence type="ECO:0000256" key="9">
    <source>
        <dbReference type="HAMAP-Rule" id="MF_00161"/>
    </source>
</evidence>
<keyword evidence="5 9" id="KW-0064">Aspartyl protease</keyword>
<evidence type="ECO:0000256" key="10">
    <source>
        <dbReference type="RuleBase" id="RU000594"/>
    </source>
</evidence>
<sequence>MFRRRTSVGIQLAGFGTALLIFIADQLSKFWVLRIVDLDGPDSGGRIEVLPFFDLTMVWNVGISFGLFPASNLIQRIVFIAFSVAVSAYLGSWVWRSTRRLQAIACGMIIGGALGNALDRVLHGAVADFLDFSGLYFPWVFNVADAAISVGVVMLLLDFFVNGDKAK</sequence>
<keyword evidence="2 9" id="KW-1003">Cell membrane</keyword>
<keyword evidence="4 9" id="KW-0812">Transmembrane</keyword>
<comment type="pathway">
    <text evidence="9">Protein modification; lipoprotein biosynthesis (signal peptide cleavage).</text>
</comment>
<keyword evidence="8 9" id="KW-0472">Membrane</keyword>
<feature type="transmembrane region" description="Helical" evidence="9">
    <location>
        <begin position="77"/>
        <end position="95"/>
    </location>
</feature>
<dbReference type="EMBL" id="JAZDRO010000001">
    <property type="protein sequence ID" value="MEE2565950.1"/>
    <property type="molecule type" value="Genomic_DNA"/>
</dbReference>
<dbReference type="Proteomes" id="UP001310692">
    <property type="component" value="Unassembled WGS sequence"/>
</dbReference>
<dbReference type="PANTHER" id="PTHR33695:SF1">
    <property type="entry name" value="LIPOPROTEIN SIGNAL PEPTIDASE"/>
    <property type="match status" value="1"/>
</dbReference>
<evidence type="ECO:0000313" key="13">
    <source>
        <dbReference type="Proteomes" id="UP001310692"/>
    </source>
</evidence>
<evidence type="ECO:0000256" key="3">
    <source>
        <dbReference type="ARBA" id="ARBA00022670"/>
    </source>
</evidence>
<dbReference type="EC" id="3.4.23.36" evidence="9"/>
<feature type="transmembrane region" description="Helical" evidence="9">
    <location>
        <begin position="139"/>
        <end position="161"/>
    </location>
</feature>
<comment type="function">
    <text evidence="9 10">This protein specifically catalyzes the removal of signal peptides from prolipoproteins.</text>
</comment>
<keyword evidence="3 9" id="KW-0645">Protease</keyword>
<evidence type="ECO:0000256" key="5">
    <source>
        <dbReference type="ARBA" id="ARBA00022750"/>
    </source>
</evidence>
<dbReference type="InterPro" id="IPR001872">
    <property type="entry name" value="Peptidase_A8"/>
</dbReference>
<gene>
    <name evidence="9 12" type="primary">lspA</name>
    <name evidence="12" type="ORF">V0U35_04595</name>
</gene>
<comment type="caution">
    <text evidence="12">The sequence shown here is derived from an EMBL/GenBank/DDBJ whole genome shotgun (WGS) entry which is preliminary data.</text>
</comment>
<organism evidence="12 13">
    <name type="scientific">Hyphobacterium marinum</name>
    <dbReference type="NCBI Taxonomy" id="3116574"/>
    <lineage>
        <taxon>Bacteria</taxon>
        <taxon>Pseudomonadati</taxon>
        <taxon>Pseudomonadota</taxon>
        <taxon>Alphaproteobacteria</taxon>
        <taxon>Maricaulales</taxon>
        <taxon>Maricaulaceae</taxon>
        <taxon>Hyphobacterium</taxon>
    </lineage>
</organism>
<keyword evidence="6 9" id="KW-0378">Hydrolase</keyword>
<accession>A0ABU7LY64</accession>
<proteinExistence type="inferred from homology"/>
<feature type="active site" evidence="9">
    <location>
        <position position="128"/>
    </location>
</feature>
<feature type="active site" evidence="9">
    <location>
        <position position="145"/>
    </location>
</feature>
<evidence type="ECO:0000256" key="2">
    <source>
        <dbReference type="ARBA" id="ARBA00022475"/>
    </source>
</evidence>